<protein>
    <submittedName>
        <fullName evidence="1">Uncharacterized protein</fullName>
    </submittedName>
</protein>
<organism evidence="1 2">
    <name type="scientific">Natrinema soli</name>
    <dbReference type="NCBI Taxonomy" id="1930624"/>
    <lineage>
        <taxon>Archaea</taxon>
        <taxon>Methanobacteriati</taxon>
        <taxon>Methanobacteriota</taxon>
        <taxon>Stenosarchaea group</taxon>
        <taxon>Halobacteria</taxon>
        <taxon>Halobacteriales</taxon>
        <taxon>Natrialbaceae</taxon>
        <taxon>Natrinema</taxon>
    </lineage>
</organism>
<dbReference type="RefSeq" id="WP_273739810.1">
    <property type="nucleotide sequence ID" value="NZ_JAQIVI010000299.1"/>
</dbReference>
<dbReference type="EMBL" id="JBHSWV010000299">
    <property type="protein sequence ID" value="MFC6766864.1"/>
    <property type="molecule type" value="Genomic_DNA"/>
</dbReference>
<proteinExistence type="predicted"/>
<dbReference type="AlphaFoldDB" id="A0ABD5SPS2"/>
<accession>A0ABD5SPS2</accession>
<sequence length="70" mass="7901">MPPEGYTTVTISDEVAVKLSQVMIRHDLGTMAMAIDYAAQLALDEDSMTTTELARLLYHRLQTEESTRNR</sequence>
<name>A0ABD5SPS2_9EURY</name>
<keyword evidence="2" id="KW-1185">Reference proteome</keyword>
<comment type="caution">
    <text evidence="1">The sequence shown here is derived from an EMBL/GenBank/DDBJ whole genome shotgun (WGS) entry which is preliminary data.</text>
</comment>
<reference evidence="1 2" key="1">
    <citation type="journal article" date="2019" name="Int. J. Syst. Evol. Microbiol.">
        <title>The Global Catalogue of Microorganisms (GCM) 10K type strain sequencing project: providing services to taxonomists for standard genome sequencing and annotation.</title>
        <authorList>
            <consortium name="The Broad Institute Genomics Platform"/>
            <consortium name="The Broad Institute Genome Sequencing Center for Infectious Disease"/>
            <person name="Wu L."/>
            <person name="Ma J."/>
        </authorList>
    </citation>
    <scope>NUCLEOTIDE SEQUENCE [LARGE SCALE GENOMIC DNA]</scope>
    <source>
        <strain evidence="1 2">LMG 29247</strain>
    </source>
</reference>
<dbReference type="Proteomes" id="UP001596383">
    <property type="component" value="Unassembled WGS sequence"/>
</dbReference>
<evidence type="ECO:0000313" key="2">
    <source>
        <dbReference type="Proteomes" id="UP001596383"/>
    </source>
</evidence>
<evidence type="ECO:0000313" key="1">
    <source>
        <dbReference type="EMBL" id="MFC6766864.1"/>
    </source>
</evidence>
<gene>
    <name evidence="1" type="ORF">ACFQE6_18350</name>
</gene>